<keyword evidence="2" id="KW-1185">Reference proteome</keyword>
<evidence type="ECO:0000313" key="2">
    <source>
        <dbReference type="Proteomes" id="UP000554054"/>
    </source>
</evidence>
<dbReference type="InterPro" id="IPR015946">
    <property type="entry name" value="KH_dom-like_a/b"/>
</dbReference>
<accession>A0A852VN24</accession>
<dbReference type="Proteomes" id="UP000554054">
    <property type="component" value="Unassembled WGS sequence"/>
</dbReference>
<evidence type="ECO:0000313" key="1">
    <source>
        <dbReference type="EMBL" id="NYF98412.1"/>
    </source>
</evidence>
<sequence length="159" mass="16513">MSQTIDDTTSPNLLTTSVTGALKRGTATEVTLSARQHTFTIDEPSGLGGTDLGANPVEHLLAALASCTVISYQVWAEKLGLTLEGVDVTVDGDVDLNGFFGAVDGVRPGFQGIDLAVTLTGPESDASYRKLEEAVATHCPVADNLTNGVPVRTTLELAV</sequence>
<dbReference type="RefSeq" id="WP_185991228.1">
    <property type="nucleotide sequence ID" value="NZ_JACCAE010000001.1"/>
</dbReference>
<dbReference type="PANTHER" id="PTHR35368">
    <property type="entry name" value="HYDROPEROXIDE REDUCTASE"/>
    <property type="match status" value="1"/>
</dbReference>
<dbReference type="InterPro" id="IPR003718">
    <property type="entry name" value="OsmC/Ohr_fam"/>
</dbReference>
<dbReference type="InterPro" id="IPR052924">
    <property type="entry name" value="OsmC/Ohr_hydroprdx_reductase"/>
</dbReference>
<gene>
    <name evidence="1" type="ORF">BJY20_001804</name>
</gene>
<organism evidence="1 2">
    <name type="scientific">Janibacter cremeus</name>
    <dbReference type="NCBI Taxonomy" id="1285192"/>
    <lineage>
        <taxon>Bacteria</taxon>
        <taxon>Bacillati</taxon>
        <taxon>Actinomycetota</taxon>
        <taxon>Actinomycetes</taxon>
        <taxon>Micrococcales</taxon>
        <taxon>Intrasporangiaceae</taxon>
        <taxon>Janibacter</taxon>
    </lineage>
</organism>
<name>A0A852VN24_9MICO</name>
<protein>
    <submittedName>
        <fullName evidence="1">Putative OsmC-like protein</fullName>
    </submittedName>
</protein>
<comment type="caution">
    <text evidence="1">The sequence shown here is derived from an EMBL/GenBank/DDBJ whole genome shotgun (WGS) entry which is preliminary data.</text>
</comment>
<proteinExistence type="predicted"/>
<dbReference type="SUPFAM" id="SSF82784">
    <property type="entry name" value="OsmC-like"/>
    <property type="match status" value="1"/>
</dbReference>
<dbReference type="PANTHER" id="PTHR35368:SF1">
    <property type="entry name" value="HYDROPEROXIDE REDUCTASE"/>
    <property type="match status" value="1"/>
</dbReference>
<dbReference type="AlphaFoldDB" id="A0A852VN24"/>
<reference evidence="1 2" key="1">
    <citation type="submission" date="2020-07" db="EMBL/GenBank/DDBJ databases">
        <title>Sequencing the genomes of 1000 actinobacteria strains.</title>
        <authorList>
            <person name="Klenk H.-P."/>
        </authorList>
    </citation>
    <scope>NUCLEOTIDE SEQUENCE [LARGE SCALE GENOMIC DNA]</scope>
    <source>
        <strain evidence="1 2">DSM 26154</strain>
    </source>
</reference>
<dbReference type="InterPro" id="IPR036102">
    <property type="entry name" value="OsmC/Ohrsf"/>
</dbReference>
<dbReference type="EMBL" id="JACCAE010000001">
    <property type="protein sequence ID" value="NYF98412.1"/>
    <property type="molecule type" value="Genomic_DNA"/>
</dbReference>
<dbReference type="Gene3D" id="3.30.300.20">
    <property type="match status" value="1"/>
</dbReference>
<dbReference type="Pfam" id="PF02566">
    <property type="entry name" value="OsmC"/>
    <property type="match status" value="1"/>
</dbReference>